<protein>
    <recommendedName>
        <fullName evidence="2">Cullin N-terminal domain-containing protein</fullName>
    </recommendedName>
</protein>
<dbReference type="SUPFAM" id="SSF74788">
    <property type="entry name" value="Cullin repeat-like"/>
    <property type="match status" value="1"/>
</dbReference>
<dbReference type="Pfam" id="PF00888">
    <property type="entry name" value="Cullin"/>
    <property type="match status" value="1"/>
</dbReference>
<dbReference type="Gene3D" id="1.20.1310.10">
    <property type="entry name" value="Cullin Repeats"/>
    <property type="match status" value="1"/>
</dbReference>
<evidence type="ECO:0000313" key="3">
    <source>
        <dbReference type="EMBL" id="KAL3313415.1"/>
    </source>
</evidence>
<proteinExistence type="inferred from homology"/>
<dbReference type="AlphaFoldDB" id="A0ABD2Q1A1"/>
<dbReference type="InterPro" id="IPR016159">
    <property type="entry name" value="Cullin_repeat-like_dom_sf"/>
</dbReference>
<gene>
    <name evidence="3" type="ORF">Ciccas_007983</name>
</gene>
<dbReference type="InterPro" id="IPR001373">
    <property type="entry name" value="Cullin_N"/>
</dbReference>
<accession>A0ABD2Q1A1</accession>
<keyword evidence="4" id="KW-1185">Reference proteome</keyword>
<comment type="similarity">
    <text evidence="1">Belongs to the cullin family.</text>
</comment>
<sequence length="146" mass="16628">MSNYSVFKNDSSVKRMSLKSIIQNSKCSTLPLKDFDPSDHYCGALKKSIEAIFTNLPISYTLEELFSFVQSICISKQLNKLYTLIEDVFRQHVLSLRGQISISQVSSPFEYLLWPICNTTNKGVLYSCITEWPVQTSDSLELLVID</sequence>
<reference evidence="3 4" key="1">
    <citation type="submission" date="2024-11" db="EMBL/GenBank/DDBJ databases">
        <title>Adaptive evolution of stress response genes in parasites aligns with host niche diversity.</title>
        <authorList>
            <person name="Hahn C."/>
            <person name="Resl P."/>
        </authorList>
    </citation>
    <scope>NUCLEOTIDE SEQUENCE [LARGE SCALE GENOMIC DNA]</scope>
    <source>
        <strain evidence="3">EGGRZ-B1_66</strain>
        <tissue evidence="3">Body</tissue>
    </source>
</reference>
<evidence type="ECO:0000259" key="2">
    <source>
        <dbReference type="Pfam" id="PF00888"/>
    </source>
</evidence>
<dbReference type="Proteomes" id="UP001626550">
    <property type="component" value="Unassembled WGS sequence"/>
</dbReference>
<organism evidence="3 4">
    <name type="scientific">Cichlidogyrus casuarinus</name>
    <dbReference type="NCBI Taxonomy" id="1844966"/>
    <lineage>
        <taxon>Eukaryota</taxon>
        <taxon>Metazoa</taxon>
        <taxon>Spiralia</taxon>
        <taxon>Lophotrochozoa</taxon>
        <taxon>Platyhelminthes</taxon>
        <taxon>Monogenea</taxon>
        <taxon>Monopisthocotylea</taxon>
        <taxon>Dactylogyridea</taxon>
        <taxon>Ancyrocephalidae</taxon>
        <taxon>Cichlidogyrus</taxon>
    </lineage>
</organism>
<evidence type="ECO:0000313" key="4">
    <source>
        <dbReference type="Proteomes" id="UP001626550"/>
    </source>
</evidence>
<comment type="caution">
    <text evidence="3">The sequence shown here is derived from an EMBL/GenBank/DDBJ whole genome shotgun (WGS) entry which is preliminary data.</text>
</comment>
<dbReference type="EMBL" id="JBJKFK010001311">
    <property type="protein sequence ID" value="KAL3313415.1"/>
    <property type="molecule type" value="Genomic_DNA"/>
</dbReference>
<evidence type="ECO:0000256" key="1">
    <source>
        <dbReference type="ARBA" id="ARBA00006019"/>
    </source>
</evidence>
<feature type="domain" description="Cullin N-terminal" evidence="2">
    <location>
        <begin position="45"/>
        <end position="132"/>
    </location>
</feature>
<name>A0ABD2Q1A1_9PLAT</name>